<evidence type="ECO:0000259" key="1">
    <source>
        <dbReference type="Pfam" id="PF01575"/>
    </source>
</evidence>
<dbReference type="AlphaFoldDB" id="A0A1I3KYS6"/>
<gene>
    <name evidence="2" type="ORF">SAMN03080618_01306</name>
</gene>
<dbReference type="PANTHER" id="PTHR42993:SF1">
    <property type="entry name" value="MAOC-LIKE DEHYDRATASE DOMAIN-CONTAINING PROTEIN"/>
    <property type="match status" value="1"/>
</dbReference>
<dbReference type="InterPro" id="IPR029069">
    <property type="entry name" value="HotDog_dom_sf"/>
</dbReference>
<dbReference type="PANTHER" id="PTHR42993">
    <property type="entry name" value="MAOC-LIKE DEHYDRATASE DOMAIN-CONTAINING PROTEIN"/>
    <property type="match status" value="1"/>
</dbReference>
<sequence>MNHKQVSIADLKTMIGVDLGVSDWIEIDQSMVDTFATTTRDRQWIHVDVERAKRDSPYHAPIAHGYLTLSLVPAMNEQLQITPAGVDVVINYGLDKLRFLSPVKVGSRVRMHSKLISLEAKAPGQHLMKTLNTMEIDGEAKPAFVAETLMLLVDAG</sequence>
<name>A0A1I3KYS6_9HYPH</name>
<proteinExistence type="predicted"/>
<dbReference type="InterPro" id="IPR039375">
    <property type="entry name" value="NodN-like"/>
</dbReference>
<organism evidence="2 3">
    <name type="scientific">Aquamicrobium aerolatum DSM 21857</name>
    <dbReference type="NCBI Taxonomy" id="1121003"/>
    <lineage>
        <taxon>Bacteria</taxon>
        <taxon>Pseudomonadati</taxon>
        <taxon>Pseudomonadota</taxon>
        <taxon>Alphaproteobacteria</taxon>
        <taxon>Hyphomicrobiales</taxon>
        <taxon>Phyllobacteriaceae</taxon>
        <taxon>Aerobium</taxon>
    </lineage>
</organism>
<feature type="domain" description="MaoC-like" evidence="1">
    <location>
        <begin position="14"/>
        <end position="115"/>
    </location>
</feature>
<dbReference type="InterPro" id="IPR002539">
    <property type="entry name" value="MaoC-like_dom"/>
</dbReference>
<accession>A0A1I3KYS6</accession>
<evidence type="ECO:0000313" key="2">
    <source>
        <dbReference type="EMBL" id="SFI77586.1"/>
    </source>
</evidence>
<reference evidence="3" key="1">
    <citation type="submission" date="2016-10" db="EMBL/GenBank/DDBJ databases">
        <authorList>
            <person name="Varghese N."/>
            <person name="Submissions S."/>
        </authorList>
    </citation>
    <scope>NUCLEOTIDE SEQUENCE [LARGE SCALE GENOMIC DNA]</scope>
    <source>
        <strain evidence="3">DSM 21857</strain>
    </source>
</reference>
<dbReference type="EMBL" id="FORF01000006">
    <property type="protein sequence ID" value="SFI77586.1"/>
    <property type="molecule type" value="Genomic_DNA"/>
</dbReference>
<dbReference type="Pfam" id="PF01575">
    <property type="entry name" value="MaoC_dehydratas"/>
    <property type="match status" value="1"/>
</dbReference>
<keyword evidence="3" id="KW-1185">Reference proteome</keyword>
<dbReference type="SUPFAM" id="SSF54637">
    <property type="entry name" value="Thioesterase/thiol ester dehydrase-isomerase"/>
    <property type="match status" value="1"/>
</dbReference>
<dbReference type="Proteomes" id="UP000242763">
    <property type="component" value="Unassembled WGS sequence"/>
</dbReference>
<dbReference type="STRING" id="1121003.SAMN03080618_01306"/>
<dbReference type="CDD" id="cd03450">
    <property type="entry name" value="NodN"/>
    <property type="match status" value="1"/>
</dbReference>
<evidence type="ECO:0000313" key="3">
    <source>
        <dbReference type="Proteomes" id="UP000242763"/>
    </source>
</evidence>
<dbReference type="Gene3D" id="3.10.129.10">
    <property type="entry name" value="Hotdog Thioesterase"/>
    <property type="match status" value="1"/>
</dbReference>
<protein>
    <submittedName>
        <fullName evidence="2">Acyl dehydratase</fullName>
    </submittedName>
</protein>